<feature type="transmembrane region" description="Helical" evidence="2">
    <location>
        <begin position="67"/>
        <end position="88"/>
    </location>
</feature>
<sequence length="256" mass="28586">MGRFLRRRRECDDRNAAPELRLARPLFQGRRPRRAPAHVQVDRRPDLRPEAHQVIRRLRPLARDRRGVSAVEFGFIAPTFCMVLLGIFDFGHTLYMRGALQGVLQKTARDATLETNTTAGQQAILDDRVKSQVKALANNATIDIKRRYYRTFSQAAAAKAEDWTDTNNNGRCDAGEPYEDANNNSVWDSDGGDDGQGGAKDATVVTVTVTYPRMFPLLKLFGDNTANAKIVATTVLKNQPYSDQGSYAAPTRRNCT</sequence>
<evidence type="ECO:0000256" key="1">
    <source>
        <dbReference type="SAM" id="MobiDB-lite"/>
    </source>
</evidence>
<keyword evidence="2" id="KW-1133">Transmembrane helix</keyword>
<feature type="domain" description="TadE-like" evidence="3">
    <location>
        <begin position="67"/>
        <end position="109"/>
    </location>
</feature>
<proteinExistence type="predicted"/>
<evidence type="ECO:0000259" key="3">
    <source>
        <dbReference type="Pfam" id="PF07811"/>
    </source>
</evidence>
<dbReference type="InterPro" id="IPR012495">
    <property type="entry name" value="TadE-like_dom"/>
</dbReference>
<accession>A0A3D0WB14</accession>
<evidence type="ECO:0000256" key="2">
    <source>
        <dbReference type="SAM" id="Phobius"/>
    </source>
</evidence>
<evidence type="ECO:0000313" key="5">
    <source>
        <dbReference type="Proteomes" id="UP000262699"/>
    </source>
</evidence>
<keyword evidence="2" id="KW-0812">Transmembrane</keyword>
<protein>
    <submittedName>
        <fullName evidence="4">Tight adherence protein TadE</fullName>
    </submittedName>
</protein>
<feature type="region of interest" description="Disordered" evidence="1">
    <location>
        <begin position="164"/>
        <end position="199"/>
    </location>
</feature>
<gene>
    <name evidence="4" type="ORF">DEP91_06455</name>
</gene>
<evidence type="ECO:0000313" key="4">
    <source>
        <dbReference type="EMBL" id="HCB75802.1"/>
    </source>
</evidence>
<comment type="caution">
    <text evidence="4">The sequence shown here is derived from an EMBL/GenBank/DDBJ whole genome shotgun (WGS) entry which is preliminary data.</text>
</comment>
<organism evidence="4 5">
    <name type="scientific">Sphingomonas bacterium</name>
    <dbReference type="NCBI Taxonomy" id="1895847"/>
    <lineage>
        <taxon>Bacteria</taxon>
        <taxon>Pseudomonadati</taxon>
        <taxon>Pseudomonadota</taxon>
        <taxon>Alphaproteobacteria</taxon>
        <taxon>Sphingomonadales</taxon>
        <taxon>Sphingomonadaceae</taxon>
        <taxon>Sphingomonas</taxon>
    </lineage>
</organism>
<name>A0A3D0WB14_9SPHN</name>
<dbReference type="Pfam" id="PF07811">
    <property type="entry name" value="TadE"/>
    <property type="match status" value="1"/>
</dbReference>
<dbReference type="Proteomes" id="UP000262699">
    <property type="component" value="Unassembled WGS sequence"/>
</dbReference>
<dbReference type="EMBL" id="DOYJ01000183">
    <property type="protein sequence ID" value="HCB75802.1"/>
    <property type="molecule type" value="Genomic_DNA"/>
</dbReference>
<dbReference type="AlphaFoldDB" id="A0A3D0WB14"/>
<reference evidence="4 5" key="1">
    <citation type="journal article" date="2018" name="Nat. Biotechnol.">
        <title>A standardized bacterial taxonomy based on genome phylogeny substantially revises the tree of life.</title>
        <authorList>
            <person name="Parks D.H."/>
            <person name="Chuvochina M."/>
            <person name="Waite D.W."/>
            <person name="Rinke C."/>
            <person name="Skarshewski A."/>
            <person name="Chaumeil P.A."/>
            <person name="Hugenholtz P."/>
        </authorList>
    </citation>
    <scope>NUCLEOTIDE SEQUENCE [LARGE SCALE GENOMIC DNA]</scope>
    <source>
        <strain evidence="4">UBA9015</strain>
    </source>
</reference>
<keyword evidence="2" id="KW-0472">Membrane</keyword>